<dbReference type="InterPro" id="IPR022127">
    <property type="entry name" value="STIMATE/YPL162C"/>
</dbReference>
<keyword evidence="2" id="KW-0472">Membrane</keyword>
<dbReference type="Proteomes" id="UP000017200">
    <property type="component" value="Unassembled WGS sequence"/>
</dbReference>
<evidence type="ECO:0000256" key="2">
    <source>
        <dbReference type="SAM" id="Phobius"/>
    </source>
</evidence>
<keyword evidence="2" id="KW-0812">Transmembrane</keyword>
<dbReference type="Pfam" id="PF12400">
    <property type="entry name" value="STIMATE"/>
    <property type="match status" value="1"/>
</dbReference>
<evidence type="ECO:0000313" key="4">
    <source>
        <dbReference type="EnsemblFungi" id="MVLG_05129T0"/>
    </source>
</evidence>
<dbReference type="STRING" id="683840.U5HDB3"/>
<dbReference type="GO" id="GO:0016020">
    <property type="term" value="C:membrane"/>
    <property type="evidence" value="ECO:0007669"/>
    <property type="project" value="TreeGrafter"/>
</dbReference>
<dbReference type="PANTHER" id="PTHR31735:SF1">
    <property type="entry name" value="VACUOLAR MEMBRANE PROTEIN YPL162C"/>
    <property type="match status" value="1"/>
</dbReference>
<proteinExistence type="predicted"/>
<organism evidence="3">
    <name type="scientific">Microbotryum lychnidis-dioicae (strain p1A1 Lamole / MvSl-1064)</name>
    <name type="common">Anther smut fungus</name>
    <dbReference type="NCBI Taxonomy" id="683840"/>
    <lineage>
        <taxon>Eukaryota</taxon>
        <taxon>Fungi</taxon>
        <taxon>Dikarya</taxon>
        <taxon>Basidiomycota</taxon>
        <taxon>Pucciniomycotina</taxon>
        <taxon>Microbotryomycetes</taxon>
        <taxon>Microbotryales</taxon>
        <taxon>Microbotryaceae</taxon>
        <taxon>Microbotryum</taxon>
    </lineage>
</organism>
<reference evidence="3" key="2">
    <citation type="submission" date="2010-11" db="EMBL/GenBank/DDBJ databases">
        <authorList>
            <consortium name="The Broad Institute Genome Sequencing Platform"/>
            <person name="Earl A."/>
            <person name="Ward D."/>
            <person name="Feldgarden M."/>
            <person name="Gevers D."/>
            <person name="Butler R."/>
            <person name="Young S.K."/>
            <person name="Zeng Q."/>
            <person name="Gargeya S."/>
            <person name="Fitzgerald M."/>
            <person name="Haas B."/>
            <person name="Abouelleil A."/>
            <person name="Alvarado L."/>
            <person name="Arachchi H.M."/>
            <person name="Berlin A."/>
            <person name="Brown A."/>
            <person name="Chapman S.B."/>
            <person name="Chen Z."/>
            <person name="Dunbar C."/>
            <person name="Freedman E."/>
            <person name="Gearin G."/>
            <person name="Gellesch M."/>
            <person name="Goldberg J."/>
            <person name="Griggs A."/>
            <person name="Gujja S."/>
            <person name="Heilman E."/>
            <person name="Heiman D."/>
            <person name="Howarth C."/>
            <person name="Larson L."/>
            <person name="Lui A."/>
            <person name="MacDonald P.J.P."/>
            <person name="Mehta T."/>
            <person name="Montmayeur A."/>
            <person name="Murphy C."/>
            <person name="Neiman D."/>
            <person name="Pearson M."/>
            <person name="Priest M."/>
            <person name="Roberts A."/>
            <person name="Saif S."/>
            <person name="Shea T."/>
            <person name="Shenoy N."/>
            <person name="Sisk P."/>
            <person name="Stolte C."/>
            <person name="Sykes S."/>
            <person name="White J."/>
            <person name="Yandava C."/>
            <person name="Wortman J."/>
            <person name="Nusbaum C."/>
            <person name="Birren B."/>
        </authorList>
    </citation>
    <scope>NUCLEOTIDE SEQUENCE</scope>
    <source>
        <strain evidence="3">P1A1 Lamole</strain>
    </source>
</reference>
<gene>
    <name evidence="3" type="ORF">MVLG_05129</name>
</gene>
<feature type="region of interest" description="Disordered" evidence="1">
    <location>
        <begin position="374"/>
        <end position="441"/>
    </location>
</feature>
<reference evidence="5" key="1">
    <citation type="submission" date="2010-11" db="EMBL/GenBank/DDBJ databases">
        <title>The genome sequence of Microbotryum violaceum strain p1A1 Lamole.</title>
        <authorList>
            <person name="Cuomo C."/>
            <person name="Perlin M."/>
            <person name="Young S.K."/>
            <person name="Zeng Q."/>
            <person name="Gargeya S."/>
            <person name="Alvarado L."/>
            <person name="Berlin A."/>
            <person name="Chapman S.B."/>
            <person name="Chen Z."/>
            <person name="Freedman E."/>
            <person name="Gellesch M."/>
            <person name="Goldberg J."/>
            <person name="Griggs A."/>
            <person name="Gujja S."/>
            <person name="Heilman E."/>
            <person name="Heiman D."/>
            <person name="Howarth C."/>
            <person name="Mehta T."/>
            <person name="Neiman D."/>
            <person name="Pearson M."/>
            <person name="Roberts A."/>
            <person name="Saif S."/>
            <person name="Shea T."/>
            <person name="Shenoy N."/>
            <person name="Sisk P."/>
            <person name="Stolte C."/>
            <person name="Sykes S."/>
            <person name="White J."/>
            <person name="Yandava C."/>
            <person name="Haas B."/>
            <person name="Nusbaum C."/>
            <person name="Birren B."/>
        </authorList>
    </citation>
    <scope>NUCLEOTIDE SEQUENCE [LARGE SCALE GENOMIC DNA]</scope>
    <source>
        <strain evidence="5">p1A1 Lamole</strain>
    </source>
</reference>
<feature type="transmembrane region" description="Helical" evidence="2">
    <location>
        <begin position="42"/>
        <end position="63"/>
    </location>
</feature>
<sequence length="506" mass="54836">MDVAVPLVDTLAAPLALAPSLLNTTALVALKEEINPETCELLGPFALVVQAIMGVVVVGSLLLKRAHEKPRRRWKVWLGDVGKQIVGQAFVHSSNVAISDLIARHKLDNPCSLYALNIFIDTTLGVLIVYSFLRISTHILKQYSPTYKTGYYGNPFQFTFWARQAAVYVGCLTAMKIVVLLLFWAFPTLFVFANWCLSWLESDEAQVIAVMLILPIIMNLFQFLITDSILRSKELPLATGGGGGEGHEGNGEDEERGFLEDHDGDRDEEEEDAKHLAARGILHAAGACDSGYDTVTTLTSSMGKTSPPLGLQTDGLGRNQRGSFVGGNSTSPHQQFGSGLERRLSPSIAYPPSMTSSAKRIVVPVRIETNSQGVSPIARSGTPASYLIPPTTTAVGMEKPKEEEEDDWGDNFSISSEEGELGGNAKTEKEGQNQNQDQELGRGSLERAINDLLANDQGEEGGHTKVWNEKLGSPGGMRGLDRIRTTTIDPLAVGEEDEEAAEGWGL</sequence>
<evidence type="ECO:0008006" key="6">
    <source>
        <dbReference type="Google" id="ProtNLM"/>
    </source>
</evidence>
<dbReference type="EMBL" id="AEIJ01000510">
    <property type="status" value="NOT_ANNOTATED_CDS"/>
    <property type="molecule type" value="Genomic_DNA"/>
</dbReference>
<dbReference type="AlphaFoldDB" id="U5HDB3"/>
<accession>U5HDB3</accession>
<evidence type="ECO:0000313" key="5">
    <source>
        <dbReference type="Proteomes" id="UP000017200"/>
    </source>
</evidence>
<dbReference type="PANTHER" id="PTHR31735">
    <property type="entry name" value="VACUOLAR MEMBRANE PROTEIN YPL162C"/>
    <property type="match status" value="1"/>
</dbReference>
<protein>
    <recommendedName>
        <fullName evidence="6">Vacuolar membrane protein</fullName>
    </recommendedName>
</protein>
<reference evidence="3 5" key="3">
    <citation type="journal article" date="2015" name="BMC Genomics">
        <title>Sex and parasites: genomic and transcriptomic analysis of Microbotryum lychnidis-dioicae, the biotrophic and plant-castrating anther smut fungus.</title>
        <authorList>
            <person name="Perlin M.H."/>
            <person name="Amselem J."/>
            <person name="Fontanillas E."/>
            <person name="Toh S.S."/>
            <person name="Chen Z."/>
            <person name="Goldberg J."/>
            <person name="Duplessis S."/>
            <person name="Henrissat B."/>
            <person name="Young S."/>
            <person name="Zeng Q."/>
            <person name="Aguileta G."/>
            <person name="Petit E."/>
            <person name="Badouin H."/>
            <person name="Andrews J."/>
            <person name="Razeeq D."/>
            <person name="Gabaldon T."/>
            <person name="Quesneville H."/>
            <person name="Giraud T."/>
            <person name="Hood M.E."/>
            <person name="Schultz D.J."/>
            <person name="Cuomo C.A."/>
        </authorList>
    </citation>
    <scope>NUCLEOTIDE SEQUENCE [LARGE SCALE GENOMIC DNA]</scope>
    <source>
        <strain evidence="3">P1A1 Lamole</strain>
        <strain evidence="5">p1A1 Lamole</strain>
    </source>
</reference>
<dbReference type="OrthoDB" id="431202at2759"/>
<evidence type="ECO:0000256" key="1">
    <source>
        <dbReference type="SAM" id="MobiDB-lite"/>
    </source>
</evidence>
<dbReference type="EMBL" id="GL541707">
    <property type="protein sequence ID" value="KDE04414.1"/>
    <property type="molecule type" value="Genomic_DNA"/>
</dbReference>
<dbReference type="EnsemblFungi" id="MVLG_05129T0">
    <property type="protein sequence ID" value="MVLG_05129T0"/>
    <property type="gene ID" value="MVLG_05129"/>
</dbReference>
<evidence type="ECO:0000313" key="3">
    <source>
        <dbReference type="EMBL" id="KDE04414.1"/>
    </source>
</evidence>
<dbReference type="InParanoid" id="U5HDB3"/>
<reference evidence="4" key="4">
    <citation type="submission" date="2015-06" db="UniProtKB">
        <authorList>
            <consortium name="EnsemblFungi"/>
        </authorList>
    </citation>
    <scope>IDENTIFICATION</scope>
</reference>
<dbReference type="HOGENOM" id="CLU_538839_0_0_1"/>
<feature type="transmembrane region" description="Helical" evidence="2">
    <location>
        <begin position="206"/>
        <end position="225"/>
    </location>
</feature>
<feature type="transmembrane region" description="Helical" evidence="2">
    <location>
        <begin position="114"/>
        <end position="133"/>
    </location>
</feature>
<name>U5HDB3_USTV1</name>
<feature type="region of interest" description="Disordered" evidence="1">
    <location>
        <begin position="453"/>
        <end position="483"/>
    </location>
</feature>
<feature type="region of interest" description="Disordered" evidence="1">
    <location>
        <begin position="240"/>
        <end position="274"/>
    </location>
</feature>
<keyword evidence="5" id="KW-1185">Reference proteome</keyword>
<keyword evidence="2" id="KW-1133">Transmembrane helix</keyword>
<feature type="compositionally biased region" description="Basic and acidic residues" evidence="1">
    <location>
        <begin position="245"/>
        <end position="265"/>
    </location>
</feature>